<sequence length="106" mass="12710">MFKKIWQWWQTRPQKQYEKALRVATKKTKPRPLFLPFADLFIPRREIARIKFVEKSEEYRALGALLLRNHSTRLYYDGSVGLTSTEQLELLRSRRIVFTILKPEAT</sequence>
<dbReference type="STRING" id="1802312.A3C06_04565"/>
<comment type="caution">
    <text evidence="1">The sequence shown here is derived from an EMBL/GenBank/DDBJ whole genome shotgun (WGS) entry which is preliminary data.</text>
</comment>
<name>A0A1G2MQU8_9BACT</name>
<dbReference type="Proteomes" id="UP000177565">
    <property type="component" value="Unassembled WGS sequence"/>
</dbReference>
<organism evidence="1 2">
    <name type="scientific">Candidatus Taylorbacteria bacterium RIFCSPHIGHO2_02_FULL_46_13</name>
    <dbReference type="NCBI Taxonomy" id="1802312"/>
    <lineage>
        <taxon>Bacteria</taxon>
        <taxon>Candidatus Tayloriibacteriota</taxon>
    </lineage>
</organism>
<accession>A0A1G2MQU8</accession>
<dbReference type="AlphaFoldDB" id="A0A1G2MQU8"/>
<protein>
    <submittedName>
        <fullName evidence="1">Uncharacterized protein</fullName>
    </submittedName>
</protein>
<proteinExistence type="predicted"/>
<evidence type="ECO:0000313" key="2">
    <source>
        <dbReference type="Proteomes" id="UP000177565"/>
    </source>
</evidence>
<reference evidence="1 2" key="1">
    <citation type="journal article" date="2016" name="Nat. Commun.">
        <title>Thousands of microbial genomes shed light on interconnected biogeochemical processes in an aquifer system.</title>
        <authorList>
            <person name="Anantharaman K."/>
            <person name="Brown C.T."/>
            <person name="Hug L.A."/>
            <person name="Sharon I."/>
            <person name="Castelle C.J."/>
            <person name="Probst A.J."/>
            <person name="Thomas B.C."/>
            <person name="Singh A."/>
            <person name="Wilkins M.J."/>
            <person name="Karaoz U."/>
            <person name="Brodie E.L."/>
            <person name="Williams K.H."/>
            <person name="Hubbard S.S."/>
            <person name="Banfield J.F."/>
        </authorList>
    </citation>
    <scope>NUCLEOTIDE SEQUENCE [LARGE SCALE GENOMIC DNA]</scope>
</reference>
<evidence type="ECO:0000313" key="1">
    <source>
        <dbReference type="EMBL" id="OHA26233.1"/>
    </source>
</evidence>
<gene>
    <name evidence="1" type="ORF">A3C06_04565</name>
</gene>
<dbReference type="EMBL" id="MHRQ01000024">
    <property type="protein sequence ID" value="OHA26233.1"/>
    <property type="molecule type" value="Genomic_DNA"/>
</dbReference>